<keyword evidence="3" id="KW-0808">Transferase</keyword>
<keyword evidence="8" id="KW-1185">Reference proteome</keyword>
<dbReference type="SUPFAM" id="SSF53067">
    <property type="entry name" value="Actin-like ATPase domain"/>
    <property type="match status" value="2"/>
</dbReference>
<dbReference type="InterPro" id="IPR018485">
    <property type="entry name" value="FGGY_C"/>
</dbReference>
<dbReference type="AlphaFoldDB" id="A0A543D0Q7"/>
<feature type="domain" description="Carbohydrate kinase FGGY C-terminal" evidence="6">
    <location>
        <begin position="311"/>
        <end position="429"/>
    </location>
</feature>
<dbReference type="Pfam" id="PF02782">
    <property type="entry name" value="FGGY_C"/>
    <property type="match status" value="1"/>
</dbReference>
<dbReference type="PANTHER" id="PTHR43095:SF5">
    <property type="entry name" value="XYLULOSE KINASE"/>
    <property type="match status" value="1"/>
</dbReference>
<dbReference type="PIRSF" id="PIRSF000538">
    <property type="entry name" value="GlpK"/>
    <property type="match status" value="1"/>
</dbReference>
<name>A0A543D0Q7_9PSEU</name>
<organism evidence="7 8">
    <name type="scientific">Pseudonocardia kunmingensis</name>
    <dbReference type="NCBI Taxonomy" id="630975"/>
    <lineage>
        <taxon>Bacteria</taxon>
        <taxon>Bacillati</taxon>
        <taxon>Actinomycetota</taxon>
        <taxon>Actinomycetes</taxon>
        <taxon>Pseudonocardiales</taxon>
        <taxon>Pseudonocardiaceae</taxon>
        <taxon>Pseudonocardia</taxon>
    </lineage>
</organism>
<protein>
    <submittedName>
        <fullName evidence="7">Xylulokinase</fullName>
    </submittedName>
</protein>
<comment type="similarity">
    <text evidence="1">Belongs to the FGGY kinase family.</text>
</comment>
<keyword evidence="2" id="KW-0859">Xylose metabolism</keyword>
<evidence type="ECO:0000313" key="8">
    <source>
        <dbReference type="Proteomes" id="UP000315677"/>
    </source>
</evidence>
<keyword evidence="2" id="KW-0119">Carbohydrate metabolism</keyword>
<dbReference type="Proteomes" id="UP000315677">
    <property type="component" value="Unassembled WGS sequence"/>
</dbReference>
<proteinExistence type="inferred from homology"/>
<evidence type="ECO:0000259" key="6">
    <source>
        <dbReference type="Pfam" id="PF02782"/>
    </source>
</evidence>
<keyword evidence="4 7" id="KW-0418">Kinase</keyword>
<sequence>MTRDLVAALDLGTSGVKAATCAPGGEVIGTGYAAYPTVHPQAAWAEQSPLDWWDAARRALAACPRRAEVGALVATGQMQDVVLSDRGIPRRAALLYSDLRAVAEHREAEEVLGAGWARASGNLPDASWLVGKLRWLEAHEPGVVRGAQLTLGPAGWLLHRAGGRATADVTTASTTGLFDAAARTWWGPALAQAGLEPGQLPELGEGVVGELSADAGAELGLPAGTLLVAAAGDAATTTEGVVGDSARAYAYLGTSGWVAHREDAGDSDPDPALHVLALAGGRSLRIGPLLSVGAAADWALRTFLPGLDHDAAASAAAAVGPTRVLVLPSLAGERSPVRAPHARAAVVGADPGTDGVVLYRATLEGVAHSLRAVLDVLGAPRDEVLPVAGGGARSVLWRQVLADVLDMRVAPVSGDVAGLVGAHRAAARAIGAPEVAPLAERIRADEVVVPDLPAARHHARLHPVHRGLHEALHTTFTALAAQPGEGTC</sequence>
<feature type="domain" description="Carbohydrate kinase FGGY N-terminal" evidence="5">
    <location>
        <begin position="6"/>
        <end position="237"/>
    </location>
</feature>
<dbReference type="OrthoDB" id="9782710at2"/>
<dbReference type="RefSeq" id="WP_142062478.1">
    <property type="nucleotide sequence ID" value="NZ_VFPA01000006.1"/>
</dbReference>
<dbReference type="Pfam" id="PF00370">
    <property type="entry name" value="FGGY_N"/>
    <property type="match status" value="1"/>
</dbReference>
<dbReference type="GO" id="GO:0042732">
    <property type="term" value="P:D-xylose metabolic process"/>
    <property type="evidence" value="ECO:0007669"/>
    <property type="project" value="UniProtKB-KW"/>
</dbReference>
<evidence type="ECO:0000259" key="5">
    <source>
        <dbReference type="Pfam" id="PF00370"/>
    </source>
</evidence>
<gene>
    <name evidence="7" type="ORF">FB558_7555</name>
</gene>
<dbReference type="InterPro" id="IPR000577">
    <property type="entry name" value="Carb_kinase_FGGY"/>
</dbReference>
<evidence type="ECO:0000313" key="7">
    <source>
        <dbReference type="EMBL" id="TQM02912.1"/>
    </source>
</evidence>
<dbReference type="InterPro" id="IPR043129">
    <property type="entry name" value="ATPase_NBD"/>
</dbReference>
<accession>A0A543D0Q7</accession>
<dbReference type="Gene3D" id="3.30.420.40">
    <property type="match status" value="2"/>
</dbReference>
<dbReference type="PANTHER" id="PTHR43095">
    <property type="entry name" value="SUGAR KINASE"/>
    <property type="match status" value="1"/>
</dbReference>
<dbReference type="InterPro" id="IPR050406">
    <property type="entry name" value="FGGY_Carb_Kinase"/>
</dbReference>
<evidence type="ECO:0000256" key="2">
    <source>
        <dbReference type="ARBA" id="ARBA00022629"/>
    </source>
</evidence>
<dbReference type="InterPro" id="IPR018484">
    <property type="entry name" value="FGGY_N"/>
</dbReference>
<evidence type="ECO:0000256" key="3">
    <source>
        <dbReference type="ARBA" id="ARBA00022679"/>
    </source>
</evidence>
<reference evidence="7 8" key="1">
    <citation type="submission" date="2019-06" db="EMBL/GenBank/DDBJ databases">
        <title>Sequencing the genomes of 1000 actinobacteria strains.</title>
        <authorList>
            <person name="Klenk H.-P."/>
        </authorList>
    </citation>
    <scope>NUCLEOTIDE SEQUENCE [LARGE SCALE GENOMIC DNA]</scope>
    <source>
        <strain evidence="7 8">DSM 45301</strain>
    </source>
</reference>
<comment type="caution">
    <text evidence="7">The sequence shown here is derived from an EMBL/GenBank/DDBJ whole genome shotgun (WGS) entry which is preliminary data.</text>
</comment>
<dbReference type="GO" id="GO:0016301">
    <property type="term" value="F:kinase activity"/>
    <property type="evidence" value="ECO:0007669"/>
    <property type="project" value="UniProtKB-KW"/>
</dbReference>
<evidence type="ECO:0000256" key="1">
    <source>
        <dbReference type="ARBA" id="ARBA00009156"/>
    </source>
</evidence>
<evidence type="ECO:0000256" key="4">
    <source>
        <dbReference type="ARBA" id="ARBA00022777"/>
    </source>
</evidence>
<dbReference type="EMBL" id="VFPA01000006">
    <property type="protein sequence ID" value="TQM02912.1"/>
    <property type="molecule type" value="Genomic_DNA"/>
</dbReference>